<proteinExistence type="predicted"/>
<dbReference type="Proteomes" id="UP001501231">
    <property type="component" value="Unassembled WGS sequence"/>
</dbReference>
<dbReference type="Pfam" id="PF10756">
    <property type="entry name" value="bPH_6"/>
    <property type="match status" value="1"/>
</dbReference>
<feature type="transmembrane region" description="Helical" evidence="1">
    <location>
        <begin position="51"/>
        <end position="74"/>
    </location>
</feature>
<evidence type="ECO:0000313" key="3">
    <source>
        <dbReference type="EMBL" id="GAA2444206.1"/>
    </source>
</evidence>
<evidence type="ECO:0000259" key="2">
    <source>
        <dbReference type="Pfam" id="PF10756"/>
    </source>
</evidence>
<keyword evidence="1" id="KW-1133">Transmembrane helix</keyword>
<protein>
    <recommendedName>
        <fullName evidence="2">Low molecular weight protein antigen 6 PH domain-containing protein</fullName>
    </recommendedName>
</protein>
<evidence type="ECO:0000313" key="4">
    <source>
        <dbReference type="Proteomes" id="UP001501231"/>
    </source>
</evidence>
<feature type="transmembrane region" description="Helical" evidence="1">
    <location>
        <begin position="22"/>
        <end position="45"/>
    </location>
</feature>
<name>A0ABN3K1X6_9ACTN</name>
<dbReference type="InterPro" id="IPR019692">
    <property type="entry name" value="CFP-6_PH"/>
</dbReference>
<evidence type="ECO:0000256" key="1">
    <source>
        <dbReference type="SAM" id="Phobius"/>
    </source>
</evidence>
<accession>A0ABN3K1X6</accession>
<keyword evidence="1" id="KW-0812">Transmembrane</keyword>
<reference evidence="3 4" key="1">
    <citation type="journal article" date="2019" name="Int. J. Syst. Evol. Microbiol.">
        <title>The Global Catalogue of Microorganisms (GCM) 10K type strain sequencing project: providing services to taxonomists for standard genome sequencing and annotation.</title>
        <authorList>
            <consortium name="The Broad Institute Genomics Platform"/>
            <consortium name="The Broad Institute Genome Sequencing Center for Infectious Disease"/>
            <person name="Wu L."/>
            <person name="Ma J."/>
        </authorList>
    </citation>
    <scope>NUCLEOTIDE SEQUENCE [LARGE SCALE GENOMIC DNA]</scope>
    <source>
        <strain evidence="3 4">JCM 3325</strain>
    </source>
</reference>
<feature type="domain" description="Low molecular weight protein antigen 6 PH" evidence="2">
    <location>
        <begin position="75"/>
        <end position="126"/>
    </location>
</feature>
<organism evidence="3 4">
    <name type="scientific">Actinomadura vinacea</name>
    <dbReference type="NCBI Taxonomy" id="115336"/>
    <lineage>
        <taxon>Bacteria</taxon>
        <taxon>Bacillati</taxon>
        <taxon>Actinomycetota</taxon>
        <taxon>Actinomycetes</taxon>
        <taxon>Streptosporangiales</taxon>
        <taxon>Thermomonosporaceae</taxon>
        <taxon>Actinomadura</taxon>
    </lineage>
</organism>
<sequence>MPGPDLLDICHMEQLTVRCYRYLLIMTALVVFLAISAGLLVRALLGGLSYLATLGAIILLASLAVALVTAVGALRSRAIVDDEGVTIVGALRRWRYAWDDVTEISLHASLRYWEVYLRTASAERRVFFYPVGVFAPAVENGERHSTPPPYTPPGLAMLYARLTEFRR</sequence>
<gene>
    <name evidence="3" type="ORF">GCM10010191_71130</name>
</gene>
<keyword evidence="1" id="KW-0472">Membrane</keyword>
<comment type="caution">
    <text evidence="3">The sequence shown here is derived from an EMBL/GenBank/DDBJ whole genome shotgun (WGS) entry which is preliminary data.</text>
</comment>
<dbReference type="EMBL" id="BAAARW010000027">
    <property type="protein sequence ID" value="GAA2444206.1"/>
    <property type="molecule type" value="Genomic_DNA"/>
</dbReference>
<keyword evidence="4" id="KW-1185">Reference proteome</keyword>